<dbReference type="AlphaFoldDB" id="A0A844GZE2"/>
<dbReference type="InterPro" id="IPR011738">
    <property type="entry name" value="Phage_CHP"/>
</dbReference>
<gene>
    <name evidence="1" type="ORF">GL279_04795</name>
</gene>
<dbReference type="OrthoDB" id="8478788at2"/>
<dbReference type="RefSeq" id="WP_155063460.1">
    <property type="nucleotide sequence ID" value="NZ_WMIF01000004.1"/>
</dbReference>
<sequence>MMLVELTAPALEALPVAGLRAHLRLGSGFEMAEDAAETAALAGFLRAAIATIEARTGKVLLARQFRLRLDDWRDPAAQPLPLAPVSSVDRVEIDDGAGQIVPVEPGLWRLLADSQRPALAPRGGAWLPGVPQGGSVTITFSAGFGPGWDAVPADLAQAVLLLAARYHEDRSFEGSQSALPFGVSALIERWRSVRMLGGRGATRGHS</sequence>
<comment type="caution">
    <text evidence="1">The sequence shown here is derived from an EMBL/GenBank/DDBJ whole genome shotgun (WGS) entry which is preliminary data.</text>
</comment>
<dbReference type="EMBL" id="WMIF01000004">
    <property type="protein sequence ID" value="MTH33912.1"/>
    <property type="molecule type" value="Genomic_DNA"/>
</dbReference>
<dbReference type="Proteomes" id="UP000442533">
    <property type="component" value="Unassembled WGS sequence"/>
</dbReference>
<proteinExistence type="predicted"/>
<evidence type="ECO:0008006" key="3">
    <source>
        <dbReference type="Google" id="ProtNLM"/>
    </source>
</evidence>
<evidence type="ECO:0000313" key="1">
    <source>
        <dbReference type="EMBL" id="MTH33912.1"/>
    </source>
</evidence>
<evidence type="ECO:0000313" key="2">
    <source>
        <dbReference type="Proteomes" id="UP000442533"/>
    </source>
</evidence>
<organism evidence="1 2">
    <name type="scientific">Paracoccus limosus</name>
    <dbReference type="NCBI Taxonomy" id="913252"/>
    <lineage>
        <taxon>Bacteria</taxon>
        <taxon>Pseudomonadati</taxon>
        <taxon>Pseudomonadota</taxon>
        <taxon>Alphaproteobacteria</taxon>
        <taxon>Rhodobacterales</taxon>
        <taxon>Paracoccaceae</taxon>
        <taxon>Paracoccus</taxon>
    </lineage>
</organism>
<protein>
    <recommendedName>
        <fullName evidence="3">PhiE125 gp8 family phage protein</fullName>
    </recommendedName>
</protein>
<dbReference type="Gene3D" id="1.10.3230.30">
    <property type="entry name" value="Phage gp6-like head-tail connector protein"/>
    <property type="match status" value="1"/>
</dbReference>
<reference evidence="1 2" key="1">
    <citation type="submission" date="2019-11" db="EMBL/GenBank/DDBJ databases">
        <authorList>
            <person name="Dong K."/>
        </authorList>
    </citation>
    <scope>NUCLEOTIDE SEQUENCE [LARGE SCALE GENOMIC DNA]</scope>
    <source>
        <strain evidence="1 2">JCM 17370</strain>
    </source>
</reference>
<keyword evidence="2" id="KW-1185">Reference proteome</keyword>
<name>A0A844GZE2_9RHOB</name>
<dbReference type="NCBIfam" id="TIGR02215">
    <property type="entry name" value="phage_chp_gp8"/>
    <property type="match status" value="1"/>
</dbReference>
<accession>A0A844GZE2</accession>